<feature type="transmembrane region" description="Helical" evidence="9">
    <location>
        <begin position="368"/>
        <end position="388"/>
    </location>
</feature>
<dbReference type="Gene3D" id="1.20.1640.10">
    <property type="entry name" value="Multidrug efflux transporter AcrB transmembrane domain"/>
    <property type="match status" value="2"/>
</dbReference>
<dbReference type="FunFam" id="3.30.70.1430:FF:000001">
    <property type="entry name" value="Efflux pump membrane transporter"/>
    <property type="match status" value="1"/>
</dbReference>
<dbReference type="Gene3D" id="3.30.70.1440">
    <property type="entry name" value="Multidrug efflux transporter AcrB pore domain"/>
    <property type="match status" value="1"/>
</dbReference>
<dbReference type="GO" id="GO:0005886">
    <property type="term" value="C:plasma membrane"/>
    <property type="evidence" value="ECO:0007669"/>
    <property type="project" value="UniProtKB-SubCell"/>
</dbReference>
<dbReference type="InterPro" id="IPR027463">
    <property type="entry name" value="AcrB_DN_DC_subdom"/>
</dbReference>
<dbReference type="Pfam" id="PF00873">
    <property type="entry name" value="ACR_tran"/>
    <property type="match status" value="1"/>
</dbReference>
<feature type="transmembrane region" description="Helical" evidence="9">
    <location>
        <begin position="1000"/>
        <end position="1023"/>
    </location>
</feature>
<keyword evidence="4" id="KW-1003">Cell membrane</keyword>
<keyword evidence="13" id="KW-1185">Reference proteome</keyword>
<dbReference type="Proteomes" id="UP000009102">
    <property type="component" value="Chromosome"/>
</dbReference>
<dbReference type="NCBIfam" id="TIGR00915">
    <property type="entry name" value="2A0602"/>
    <property type="match status" value="1"/>
</dbReference>
<proteinExistence type="inferred from homology"/>
<dbReference type="InterPro" id="IPR004764">
    <property type="entry name" value="MdtF-like"/>
</dbReference>
<feature type="transmembrane region" description="Helical" evidence="9">
    <location>
        <begin position="923"/>
        <end position="948"/>
    </location>
</feature>
<feature type="transmembrane region" description="Helical" evidence="9">
    <location>
        <begin position="897"/>
        <end position="917"/>
    </location>
</feature>
<dbReference type="PROSITE" id="PS50156">
    <property type="entry name" value="SSD"/>
    <property type="match status" value="1"/>
</dbReference>
<evidence type="ECO:0000313" key="13">
    <source>
        <dbReference type="Proteomes" id="UP000009102"/>
    </source>
</evidence>
<dbReference type="Gene3D" id="3.30.2090.10">
    <property type="entry name" value="Multidrug efflux transporter AcrB TolC docking domain, DN and DC subdomains"/>
    <property type="match status" value="2"/>
</dbReference>
<dbReference type="EMBL" id="CP001801">
    <property type="protein sequence ID" value="ACX96249.1"/>
    <property type="molecule type" value="Genomic_DNA"/>
</dbReference>
<evidence type="ECO:0000256" key="7">
    <source>
        <dbReference type="ARBA" id="ARBA00022989"/>
    </source>
</evidence>
<dbReference type="SUPFAM" id="SSF82714">
    <property type="entry name" value="Multidrug efflux transporter AcrB TolC docking domain, DN and DC subdomains"/>
    <property type="match status" value="2"/>
</dbReference>
<dbReference type="InterPro" id="IPR000731">
    <property type="entry name" value="SSD"/>
</dbReference>
<dbReference type="FunFam" id="1.20.1640.10:FF:000001">
    <property type="entry name" value="Efflux pump membrane transporter"/>
    <property type="match status" value="1"/>
</dbReference>
<evidence type="ECO:0000256" key="2">
    <source>
        <dbReference type="ARBA" id="ARBA00010942"/>
    </source>
</evidence>
<feature type="domain" description="SSD" evidence="11">
    <location>
        <begin position="384"/>
        <end position="497"/>
    </location>
</feature>
<organism evidence="12 13">
    <name type="scientific">Halothiobacillus neapolitanus (strain ATCC 23641 / DSM 15147 / CIP 104769 / NCIMB 8539 / c2)</name>
    <name type="common">Thiobacillus neapolitanus</name>
    <dbReference type="NCBI Taxonomy" id="555778"/>
    <lineage>
        <taxon>Bacteria</taxon>
        <taxon>Pseudomonadati</taxon>
        <taxon>Pseudomonadota</taxon>
        <taxon>Gammaproteobacteria</taxon>
        <taxon>Chromatiales</taxon>
        <taxon>Halothiobacillaceae</taxon>
        <taxon>Halothiobacillus</taxon>
    </lineage>
</organism>
<dbReference type="HOGENOM" id="CLU_002755_0_1_6"/>
<dbReference type="AlphaFoldDB" id="D0L0M6"/>
<evidence type="ECO:0000313" key="12">
    <source>
        <dbReference type="EMBL" id="ACX96249.1"/>
    </source>
</evidence>
<keyword evidence="3 9" id="KW-0813">Transport</keyword>
<dbReference type="STRING" id="555778.Hneap_1415"/>
<feature type="transmembrane region" description="Helical" evidence="9">
    <location>
        <begin position="531"/>
        <end position="554"/>
    </location>
</feature>
<dbReference type="InterPro" id="IPR001036">
    <property type="entry name" value="Acrflvin-R"/>
</dbReference>
<dbReference type="SUPFAM" id="SSF82866">
    <property type="entry name" value="Multidrug efflux transporter AcrB transmembrane domain"/>
    <property type="match status" value="2"/>
</dbReference>
<feature type="transmembrane region" description="Helical" evidence="9">
    <location>
        <begin position="342"/>
        <end position="361"/>
    </location>
</feature>
<keyword evidence="5 9" id="KW-0997">Cell inner membrane</keyword>
<dbReference type="GO" id="GO:0042910">
    <property type="term" value="F:xenobiotic transmembrane transporter activity"/>
    <property type="evidence" value="ECO:0007669"/>
    <property type="project" value="TreeGrafter"/>
</dbReference>
<dbReference type="GO" id="GO:0015562">
    <property type="term" value="F:efflux transmembrane transporter activity"/>
    <property type="evidence" value="ECO:0007669"/>
    <property type="project" value="InterPro"/>
</dbReference>
<dbReference type="NCBIfam" id="NF000282">
    <property type="entry name" value="RND_permease_1"/>
    <property type="match status" value="1"/>
</dbReference>
<evidence type="ECO:0000259" key="11">
    <source>
        <dbReference type="PROSITE" id="PS50156"/>
    </source>
</evidence>
<comment type="similarity">
    <text evidence="2 9">Belongs to the resistance-nodulation-cell division (RND) (TC 2.A.6) family.</text>
</comment>
<protein>
    <recommendedName>
        <fullName evidence="9">Efflux pump membrane transporter</fullName>
    </recommendedName>
</protein>
<evidence type="ECO:0000256" key="8">
    <source>
        <dbReference type="ARBA" id="ARBA00023136"/>
    </source>
</evidence>
<dbReference type="GO" id="GO:0009636">
    <property type="term" value="P:response to toxic substance"/>
    <property type="evidence" value="ECO:0007669"/>
    <property type="project" value="UniProtKB-ARBA"/>
</dbReference>
<feature type="transmembrane region" description="Helical" evidence="9">
    <location>
        <begin position="472"/>
        <end position="499"/>
    </location>
</feature>
<evidence type="ECO:0000256" key="9">
    <source>
        <dbReference type="RuleBase" id="RU364070"/>
    </source>
</evidence>
<dbReference type="eggNOG" id="COG0841">
    <property type="taxonomic scope" value="Bacteria"/>
</dbReference>
<reference evidence="12 13" key="1">
    <citation type="submission" date="2009-10" db="EMBL/GenBank/DDBJ databases">
        <title>Complete sequence of Halothiobacillus neapolitanus c2.</title>
        <authorList>
            <consortium name="US DOE Joint Genome Institute"/>
            <person name="Lucas S."/>
            <person name="Copeland A."/>
            <person name="Lapidus A."/>
            <person name="Glavina del Rio T."/>
            <person name="Tice H."/>
            <person name="Bruce D."/>
            <person name="Goodwin L."/>
            <person name="Pitluck S."/>
            <person name="Davenport K."/>
            <person name="Brettin T."/>
            <person name="Detter J.C."/>
            <person name="Han C."/>
            <person name="Tapia R."/>
            <person name="Larimer F."/>
            <person name="Land M."/>
            <person name="Hauser L."/>
            <person name="Kyrpides N."/>
            <person name="Mikhailova N."/>
            <person name="Kerfeld C."/>
            <person name="Cannon G."/>
            <person name="Heinhort S."/>
        </authorList>
    </citation>
    <scope>NUCLEOTIDE SEQUENCE [LARGE SCALE GENOMIC DNA]</scope>
    <source>
        <strain evidence="13">ATCC 23641 / c2</strain>
    </source>
</reference>
<name>D0L0M6_HALNC</name>
<feature type="transmembrane region" description="Helical" evidence="9">
    <location>
        <begin position="969"/>
        <end position="988"/>
    </location>
</feature>
<dbReference type="PANTHER" id="PTHR32063:SF24">
    <property type="entry name" value="CATION EFFLUX SYSTEM (ACRB_ACRD_ACRF FAMILY)"/>
    <property type="match status" value="1"/>
</dbReference>
<gene>
    <name evidence="12" type="ordered locus">Hneap_1415</name>
</gene>
<keyword evidence="6 9" id="KW-0812">Transmembrane</keyword>
<dbReference type="PRINTS" id="PR00702">
    <property type="entry name" value="ACRIFLAVINRP"/>
</dbReference>
<dbReference type="PANTHER" id="PTHR32063">
    <property type="match status" value="1"/>
</dbReference>
<accession>D0L0M6</accession>
<dbReference type="Gene3D" id="3.30.70.1430">
    <property type="entry name" value="Multidrug efflux transporter AcrB pore domain"/>
    <property type="match status" value="2"/>
</dbReference>
<dbReference type="KEGG" id="hna:Hneap_1415"/>
<evidence type="ECO:0000256" key="10">
    <source>
        <dbReference type="SAM" id="MobiDB-lite"/>
    </source>
</evidence>
<sequence>MISTFFINRPIFATVLAVVITLAGAAAFTGLPVEQYPQIVPPDVQVTATYNGADAATIAESVAAPLEQRINGVDNMLYMSSSSSDAGTMALTVTFANGTDPDQATIDVNNRVQQALSQLPQEVRDQGVVVQKKSNAILMVITLLSEKGQFDTKFISNYALLNIIDELKRIKGVGDTQLFGAQDYSMRIWLDPAKLAHFKLTPTDVGNAIKAQSAQFAAGKFNDAPNDSRAGFTYTITADGRFTDVDQFRNIILRGNPDGGTLRLKDVARIELGSKFYGFNATFNGKPTVPIGVFLSPGANALETVAAIRDRMQELQARFPGDLAYKIPLDTTDFVRISIKEVLKTLLEAMVLVVLVIFVFLQKPRATLIPLIAIPVALIGALAGLFLSGMSINLLTLFGFVLAIGIVVDDAIIVIENVERLMREEMLNARDAAIKAMHQVTGPIIATTLVLLAVFIPVAFIPGLTGEMYRQFAIAISISVVLSAVVALTLTPAMTAVLLKKHEDKPPALPFRVFNRGFSSLTNAYMGLVHFFLRAWPVGLMLFAGVIIAAFFLFRQSPTGLIPNEDQGFFISIIKLAPGASLDRTSTVRNELSDIITRDPNVFSTVAFAGRDLLADTARPNAGVAFTRLNPWDERPLASQSVQAIAKKITGEARHIPQGQVFSFVPPAIRGISTTGGFELYLQNRGNGGLDALNTAAKNLIAAANKRPELAGVRTTFEFNIPQYRAVVDRDKAYSLGVPVKDIFTAMQSTFGMGYINDFTLFGRNFQVNQAADTPYRVSPDDLRQVYVRSANDGLIPLSSLVTLHQTSGPDVVNRFNIFPSVKILGNPAPGYSSGQALKAMQEVAANTLSRNFQLGWIGAAYQELSAGKSGAIALGLGIIMVFLILAALYERWTLPLAVITAIPFAVLGALLANWMRGLDIDVYFQVGLLVLIAMSAKNAILIVEFAAKIHAEGKTIAEAAVAAARIRFRPVIMTSMAFILGVLPLALASGAGEGARHALGTGIVGGMIFATYIAVLFIPMFFELTQTLSEKVSRRKKPQAAKTQETPTDESA</sequence>
<evidence type="ECO:0000256" key="1">
    <source>
        <dbReference type="ARBA" id="ARBA00004429"/>
    </source>
</evidence>
<keyword evidence="7 9" id="KW-1133">Transmembrane helix</keyword>
<feature type="transmembrane region" description="Helical" evidence="9">
    <location>
        <begin position="436"/>
        <end position="460"/>
    </location>
</feature>
<comment type="caution">
    <text evidence="9">Lacks conserved residue(s) required for the propagation of feature annotation.</text>
</comment>
<comment type="subcellular location">
    <subcellularLocation>
        <location evidence="1 9">Cell inner membrane</location>
        <topology evidence="1 9">Multi-pass membrane protein</topology>
    </subcellularLocation>
</comment>
<evidence type="ECO:0000256" key="4">
    <source>
        <dbReference type="ARBA" id="ARBA00022475"/>
    </source>
</evidence>
<dbReference type="Gene3D" id="3.30.70.1320">
    <property type="entry name" value="Multidrug efflux transporter AcrB pore domain like"/>
    <property type="match status" value="1"/>
</dbReference>
<evidence type="ECO:0000256" key="5">
    <source>
        <dbReference type="ARBA" id="ARBA00022519"/>
    </source>
</evidence>
<evidence type="ECO:0000256" key="6">
    <source>
        <dbReference type="ARBA" id="ARBA00022692"/>
    </source>
</evidence>
<feature type="transmembrane region" description="Helical" evidence="9">
    <location>
        <begin position="394"/>
        <end position="415"/>
    </location>
</feature>
<feature type="transmembrane region" description="Helical" evidence="9">
    <location>
        <begin position="871"/>
        <end position="890"/>
    </location>
</feature>
<feature type="region of interest" description="Disordered" evidence="10">
    <location>
        <begin position="1034"/>
        <end position="1053"/>
    </location>
</feature>
<keyword evidence="8 9" id="KW-0472">Membrane</keyword>
<evidence type="ECO:0000256" key="3">
    <source>
        <dbReference type="ARBA" id="ARBA00022448"/>
    </source>
</evidence>
<dbReference type="SUPFAM" id="SSF82693">
    <property type="entry name" value="Multidrug efflux transporter AcrB pore domain, PN1, PN2, PC1 and PC2 subdomains"/>
    <property type="match status" value="4"/>
</dbReference>